<accession>A0A841JUG5</accession>
<gene>
    <name evidence="3" type="ORF">HNQ77_002999</name>
</gene>
<dbReference type="RefSeq" id="WP_050059424.1">
    <property type="nucleotide sequence ID" value="NZ_JACHEK010000005.1"/>
</dbReference>
<evidence type="ECO:0000313" key="3">
    <source>
        <dbReference type="EMBL" id="MBB6145043.1"/>
    </source>
</evidence>
<feature type="compositionally biased region" description="Polar residues" evidence="1">
    <location>
        <begin position="61"/>
        <end position="70"/>
    </location>
</feature>
<organism evidence="3 4">
    <name type="scientific">Silvibacterium bohemicum</name>
    <dbReference type="NCBI Taxonomy" id="1577686"/>
    <lineage>
        <taxon>Bacteria</taxon>
        <taxon>Pseudomonadati</taxon>
        <taxon>Acidobacteriota</taxon>
        <taxon>Terriglobia</taxon>
        <taxon>Terriglobales</taxon>
        <taxon>Acidobacteriaceae</taxon>
        <taxon>Silvibacterium</taxon>
    </lineage>
</organism>
<protein>
    <submittedName>
        <fullName evidence="3">Uncharacterized protein</fullName>
    </submittedName>
</protein>
<proteinExistence type="predicted"/>
<feature type="compositionally biased region" description="Basic and acidic residues" evidence="1">
    <location>
        <begin position="71"/>
        <end position="85"/>
    </location>
</feature>
<feature type="chain" id="PRO_5032272529" evidence="2">
    <location>
        <begin position="25"/>
        <end position="304"/>
    </location>
</feature>
<evidence type="ECO:0000256" key="2">
    <source>
        <dbReference type="SAM" id="SignalP"/>
    </source>
</evidence>
<dbReference type="OrthoDB" id="121516at2"/>
<evidence type="ECO:0000313" key="4">
    <source>
        <dbReference type="Proteomes" id="UP000538666"/>
    </source>
</evidence>
<dbReference type="Proteomes" id="UP000538666">
    <property type="component" value="Unassembled WGS sequence"/>
</dbReference>
<dbReference type="EMBL" id="JACHEK010000005">
    <property type="protein sequence ID" value="MBB6145043.1"/>
    <property type="molecule type" value="Genomic_DNA"/>
</dbReference>
<keyword evidence="4" id="KW-1185">Reference proteome</keyword>
<evidence type="ECO:0000256" key="1">
    <source>
        <dbReference type="SAM" id="MobiDB-lite"/>
    </source>
</evidence>
<comment type="caution">
    <text evidence="3">The sequence shown here is derived from an EMBL/GenBank/DDBJ whole genome shotgun (WGS) entry which is preliminary data.</text>
</comment>
<sequence>MGRNCCFAAAFVALSVFAVHTAQAQSADALLNLPDDPAVSLQQSTSPAPSAGSAGTPASGDQSTTAQSADDIQRKKAQEQLEEQEHQRVMGVMATFNTTNNRDALPLTPKQKFSLFFKSAIDPWPFLLSGVISGIGQADDSFPAYGQGVQGYAKRYGAAYADYFIGNFFGNAVLTSLLHEDPRYFQKGTGSKLGRFWWAAASTVWCKRDNGTWGPNYANVGGNLIGAAISNVYYPASEHTFADTISRGLTTSAEGVIGAEVIEFWPDYARYHKRKHAEKLAREQAKIDAQSGAQTTPSPVKPQD</sequence>
<feature type="signal peptide" evidence="2">
    <location>
        <begin position="1"/>
        <end position="24"/>
    </location>
</feature>
<feature type="region of interest" description="Disordered" evidence="1">
    <location>
        <begin position="38"/>
        <end position="85"/>
    </location>
</feature>
<feature type="region of interest" description="Disordered" evidence="1">
    <location>
        <begin position="281"/>
        <end position="304"/>
    </location>
</feature>
<keyword evidence="2" id="KW-0732">Signal</keyword>
<name>A0A841JUG5_9BACT</name>
<reference evidence="3 4" key="1">
    <citation type="submission" date="2020-08" db="EMBL/GenBank/DDBJ databases">
        <title>Genomic Encyclopedia of Type Strains, Phase IV (KMG-IV): sequencing the most valuable type-strain genomes for metagenomic binning, comparative biology and taxonomic classification.</title>
        <authorList>
            <person name="Goeker M."/>
        </authorList>
    </citation>
    <scope>NUCLEOTIDE SEQUENCE [LARGE SCALE GENOMIC DNA]</scope>
    <source>
        <strain evidence="3 4">DSM 103733</strain>
    </source>
</reference>
<dbReference type="AlphaFoldDB" id="A0A841JUG5"/>
<feature type="compositionally biased region" description="Low complexity" evidence="1">
    <location>
        <begin position="44"/>
        <end position="60"/>
    </location>
</feature>